<dbReference type="GeneID" id="81430261"/>
<dbReference type="Gene3D" id="3.10.110.10">
    <property type="entry name" value="Ubiquitin Conjugating Enzyme"/>
    <property type="match status" value="2"/>
</dbReference>
<dbReference type="PROSITE" id="PS50127">
    <property type="entry name" value="UBC_2"/>
    <property type="match status" value="2"/>
</dbReference>
<protein>
    <recommendedName>
        <fullName evidence="2">UBC core domain-containing protein</fullName>
    </recommendedName>
</protein>
<comment type="caution">
    <text evidence="3">The sequence shown here is derived from an EMBL/GenBank/DDBJ whole genome shotgun (WGS) entry which is preliminary data.</text>
</comment>
<dbReference type="SMART" id="SM00212">
    <property type="entry name" value="UBCc"/>
    <property type="match status" value="1"/>
</dbReference>
<dbReference type="AlphaFoldDB" id="A0A9W9HUR0"/>
<proteinExistence type="predicted"/>
<name>A0A9W9HUR0_9EURO</name>
<dbReference type="InterPro" id="IPR016135">
    <property type="entry name" value="UBQ-conjugating_enzyme/RWD"/>
</dbReference>
<dbReference type="CDD" id="cd00195">
    <property type="entry name" value="UBCc_UEV"/>
    <property type="match status" value="1"/>
</dbReference>
<sequence>MADQCALRVMRELRQLDKSDQLAMTVIYKESNIREITALLIGPPGTPYALGFYQFSISVPPDYPAKPPNVLIRTTNRGRTRFGPNLYGGGKVCLTWESEPGEQWSPAQGLESVLLSIQSLLSSKPYHLEPGFETDDNEEQIELYNAKNSLLTRSEKEIAKSEFQIRHENLRLTVITPLEKAFGIEPPPVPYAQLSGTARCVQQGWGPVNSSIREEPELHNPFLDFYKKRFLWYLEMYKHAIQEGLEKEKNRHRHDFPMLPFEHPGNSMRGTWDYEDLKARLEKLEDCTMDETHNWPIEGLELVKKDVGIAVSLRAQHEQIASGLGRRGEAMVDLELVDDNPFLWRLTYFGRPMTQYDGGVLKIKIFVSPRHPIEQPRVFLETPLYHVRVSKKNVLVYLPTQADEMSRHIEGIINSLEEETPPFNPLLIVNPEASKLCWGNKEEQRQYSRKLRRSVAATLE</sequence>
<feature type="domain" description="UBC core" evidence="2">
    <location>
        <begin position="311"/>
        <end position="460"/>
    </location>
</feature>
<dbReference type="PANTHER" id="PTHR24067">
    <property type="entry name" value="UBIQUITIN-CONJUGATING ENZYME E2"/>
    <property type="match status" value="1"/>
</dbReference>
<organism evidence="3 4">
    <name type="scientific">Penicillium canariense</name>
    <dbReference type="NCBI Taxonomy" id="189055"/>
    <lineage>
        <taxon>Eukaryota</taxon>
        <taxon>Fungi</taxon>
        <taxon>Dikarya</taxon>
        <taxon>Ascomycota</taxon>
        <taxon>Pezizomycotina</taxon>
        <taxon>Eurotiomycetes</taxon>
        <taxon>Eurotiomycetidae</taxon>
        <taxon>Eurotiales</taxon>
        <taxon>Aspergillaceae</taxon>
        <taxon>Penicillium</taxon>
    </lineage>
</organism>
<dbReference type="RefSeq" id="XP_056540850.1">
    <property type="nucleotide sequence ID" value="XM_056691085.1"/>
</dbReference>
<dbReference type="Proteomes" id="UP001149163">
    <property type="component" value="Unassembled WGS sequence"/>
</dbReference>
<dbReference type="EMBL" id="JAPQKN010000006">
    <property type="protein sequence ID" value="KAJ5157861.1"/>
    <property type="molecule type" value="Genomic_DNA"/>
</dbReference>
<dbReference type="Pfam" id="PF00179">
    <property type="entry name" value="UQ_con"/>
    <property type="match status" value="2"/>
</dbReference>
<keyword evidence="1" id="KW-0833">Ubl conjugation pathway</keyword>
<dbReference type="SUPFAM" id="SSF54495">
    <property type="entry name" value="UBC-like"/>
    <property type="match status" value="2"/>
</dbReference>
<evidence type="ECO:0000313" key="3">
    <source>
        <dbReference type="EMBL" id="KAJ5157861.1"/>
    </source>
</evidence>
<feature type="domain" description="UBC core" evidence="2">
    <location>
        <begin position="4"/>
        <end position="163"/>
    </location>
</feature>
<gene>
    <name evidence="3" type="ORF">N7482_008961</name>
</gene>
<dbReference type="OrthoDB" id="1926878at2759"/>
<dbReference type="InterPro" id="IPR000608">
    <property type="entry name" value="UBC"/>
</dbReference>
<evidence type="ECO:0000259" key="2">
    <source>
        <dbReference type="PROSITE" id="PS50127"/>
    </source>
</evidence>
<evidence type="ECO:0000256" key="1">
    <source>
        <dbReference type="ARBA" id="ARBA00022786"/>
    </source>
</evidence>
<evidence type="ECO:0000313" key="4">
    <source>
        <dbReference type="Proteomes" id="UP001149163"/>
    </source>
</evidence>
<dbReference type="InterPro" id="IPR050113">
    <property type="entry name" value="Ub_conjugating_enzyme"/>
</dbReference>
<accession>A0A9W9HUR0</accession>
<reference evidence="3" key="2">
    <citation type="journal article" date="2023" name="IMA Fungus">
        <title>Comparative genomic study of the Penicillium genus elucidates a diverse pangenome and 15 lateral gene transfer events.</title>
        <authorList>
            <person name="Petersen C."/>
            <person name="Sorensen T."/>
            <person name="Nielsen M.R."/>
            <person name="Sondergaard T.E."/>
            <person name="Sorensen J.L."/>
            <person name="Fitzpatrick D.A."/>
            <person name="Frisvad J.C."/>
            <person name="Nielsen K.L."/>
        </authorList>
    </citation>
    <scope>NUCLEOTIDE SEQUENCE</scope>
    <source>
        <strain evidence="3">IBT 26290</strain>
    </source>
</reference>
<keyword evidence="4" id="KW-1185">Reference proteome</keyword>
<reference evidence="3" key="1">
    <citation type="submission" date="2022-11" db="EMBL/GenBank/DDBJ databases">
        <authorList>
            <person name="Petersen C."/>
        </authorList>
    </citation>
    <scope>NUCLEOTIDE SEQUENCE</scope>
    <source>
        <strain evidence="3">IBT 26290</strain>
    </source>
</reference>